<comment type="cofactor">
    <cofactor evidence="1 19">
        <name>Mg(2+)</name>
        <dbReference type="ChEBI" id="CHEBI:18420"/>
    </cofactor>
</comment>
<sequence length="249" mass="26310">MRKNDIIRDIALALVLLTRLPLPKLPEPWFQRQAQAAWAFPLAGLAITLPACATAALALWLGLPAPAAAGLLLVIQIVLTGAMHEDGLADTADGFWGGFTLERRLEIMKDSQIGTYGVLALIMTVGLRWLALSALLPMAGVWPILALSLLSRATMPVLMVTLSNARKTGLSQSVGRPEAFPCVIGISLATFLSVLMIGSITIAIFAMLSATTVGLAFLAYRKIGGQTGDVLGTSQQLAELSGLLLLLVL</sequence>
<evidence type="ECO:0000256" key="11">
    <source>
        <dbReference type="ARBA" id="ARBA00022842"/>
    </source>
</evidence>
<reference evidence="20 21" key="1">
    <citation type="submission" date="2019-12" db="EMBL/GenBank/DDBJ databases">
        <authorList>
            <person name="Zhang Y.-J."/>
        </authorList>
    </citation>
    <scope>NUCLEOTIDE SEQUENCE [LARGE SCALE GENOMIC DNA]</scope>
    <source>
        <strain evidence="20 21">H18S-6</strain>
    </source>
</reference>
<evidence type="ECO:0000256" key="9">
    <source>
        <dbReference type="ARBA" id="ARBA00022679"/>
    </source>
</evidence>
<evidence type="ECO:0000256" key="14">
    <source>
        <dbReference type="ARBA" id="ARBA00025228"/>
    </source>
</evidence>
<feature type="transmembrane region" description="Helical" evidence="19">
    <location>
        <begin position="141"/>
        <end position="162"/>
    </location>
</feature>
<dbReference type="GO" id="GO:0051073">
    <property type="term" value="F:adenosylcobinamide-GDP ribazoletransferase activity"/>
    <property type="evidence" value="ECO:0007669"/>
    <property type="project" value="UniProtKB-UniRule"/>
</dbReference>
<dbReference type="GO" id="GO:0005886">
    <property type="term" value="C:plasma membrane"/>
    <property type="evidence" value="ECO:0007669"/>
    <property type="project" value="UniProtKB-SubCell"/>
</dbReference>
<dbReference type="Pfam" id="PF02654">
    <property type="entry name" value="CobS"/>
    <property type="match status" value="1"/>
</dbReference>
<dbReference type="EMBL" id="WSFO01000011">
    <property type="protein sequence ID" value="KAE9627848.1"/>
    <property type="molecule type" value="Genomic_DNA"/>
</dbReference>
<evidence type="ECO:0000256" key="19">
    <source>
        <dbReference type="HAMAP-Rule" id="MF_00719"/>
    </source>
</evidence>
<dbReference type="PANTHER" id="PTHR34148">
    <property type="entry name" value="ADENOSYLCOBINAMIDE-GDP RIBAZOLETRANSFERASE"/>
    <property type="match status" value="1"/>
</dbReference>
<evidence type="ECO:0000256" key="8">
    <source>
        <dbReference type="ARBA" id="ARBA00022573"/>
    </source>
</evidence>
<comment type="subcellular location">
    <subcellularLocation>
        <location evidence="2 19">Cell membrane</location>
        <topology evidence="2 19">Multi-pass membrane protein</topology>
    </subcellularLocation>
</comment>
<dbReference type="PANTHER" id="PTHR34148:SF1">
    <property type="entry name" value="ADENOSYLCOBINAMIDE-GDP RIBAZOLETRANSFERASE"/>
    <property type="match status" value="1"/>
</dbReference>
<keyword evidence="13 19" id="KW-0472">Membrane</keyword>
<evidence type="ECO:0000313" key="21">
    <source>
        <dbReference type="Proteomes" id="UP000441586"/>
    </source>
</evidence>
<evidence type="ECO:0000256" key="10">
    <source>
        <dbReference type="ARBA" id="ARBA00022692"/>
    </source>
</evidence>
<comment type="function">
    <text evidence="14 19">Joins adenosylcobinamide-GDP and alpha-ribazole to generate adenosylcobalamin (Ado-cobalamin). Also synthesizes adenosylcobalamin 5'-phosphate from adenosylcobinamide-GDP and alpha-ribazole 5'-phosphate.</text>
</comment>
<comment type="catalytic activity">
    <reaction evidence="18 19">
        <text>alpha-ribazole 5'-phosphate + adenosylcob(III)inamide-GDP = adenosylcob(III)alamin 5'-phosphate + GMP + H(+)</text>
        <dbReference type="Rhea" id="RHEA:23560"/>
        <dbReference type="ChEBI" id="CHEBI:15378"/>
        <dbReference type="ChEBI" id="CHEBI:57918"/>
        <dbReference type="ChEBI" id="CHEBI:58115"/>
        <dbReference type="ChEBI" id="CHEBI:60487"/>
        <dbReference type="ChEBI" id="CHEBI:60493"/>
        <dbReference type="EC" id="2.7.8.26"/>
    </reaction>
</comment>
<keyword evidence="8 19" id="KW-0169">Cobalamin biosynthesis</keyword>
<dbReference type="RefSeq" id="WP_158980597.1">
    <property type="nucleotide sequence ID" value="NZ_WSFO01000011.1"/>
</dbReference>
<evidence type="ECO:0000256" key="12">
    <source>
        <dbReference type="ARBA" id="ARBA00022989"/>
    </source>
</evidence>
<gene>
    <name evidence="19" type="primary">cobS</name>
    <name evidence="20" type="ORF">GP644_17250</name>
</gene>
<dbReference type="EC" id="2.7.8.26" evidence="5 19"/>
<feature type="transmembrane region" description="Helical" evidence="19">
    <location>
        <begin position="183"/>
        <end position="208"/>
    </location>
</feature>
<keyword evidence="7 19" id="KW-1003">Cell membrane</keyword>
<dbReference type="AlphaFoldDB" id="A0A6A4RDG0"/>
<dbReference type="HAMAP" id="MF_00719">
    <property type="entry name" value="CobS"/>
    <property type="match status" value="1"/>
</dbReference>
<keyword evidence="12 19" id="KW-1133">Transmembrane helix</keyword>
<comment type="similarity">
    <text evidence="4 19">Belongs to the CobS family.</text>
</comment>
<comment type="pathway">
    <text evidence="3 19">Cofactor biosynthesis; adenosylcobalamin biosynthesis; adenosylcobalamin from cob(II)yrinate a,c-diamide: step 7/7.</text>
</comment>
<keyword evidence="11 19" id="KW-0460">Magnesium</keyword>
<evidence type="ECO:0000256" key="13">
    <source>
        <dbReference type="ARBA" id="ARBA00023136"/>
    </source>
</evidence>
<dbReference type="GO" id="GO:0008818">
    <property type="term" value="F:cobalamin 5'-phosphate synthase activity"/>
    <property type="evidence" value="ECO:0007669"/>
    <property type="project" value="UniProtKB-UniRule"/>
</dbReference>
<dbReference type="InterPro" id="IPR003805">
    <property type="entry name" value="CobS"/>
</dbReference>
<evidence type="ECO:0000256" key="2">
    <source>
        <dbReference type="ARBA" id="ARBA00004651"/>
    </source>
</evidence>
<comment type="caution">
    <text evidence="20">The sequence shown here is derived from an EMBL/GenBank/DDBJ whole genome shotgun (WGS) entry which is preliminary data.</text>
</comment>
<evidence type="ECO:0000256" key="5">
    <source>
        <dbReference type="ARBA" id="ARBA00013200"/>
    </source>
</evidence>
<evidence type="ECO:0000256" key="18">
    <source>
        <dbReference type="ARBA" id="ARBA00049504"/>
    </source>
</evidence>
<evidence type="ECO:0000256" key="4">
    <source>
        <dbReference type="ARBA" id="ARBA00010561"/>
    </source>
</evidence>
<dbReference type="UniPathway" id="UPA00148">
    <property type="reaction ID" value="UER00238"/>
</dbReference>
<organism evidence="20 21">
    <name type="scientific">Parasedimentitalea maritima</name>
    <dbReference type="NCBI Taxonomy" id="2578117"/>
    <lineage>
        <taxon>Bacteria</taxon>
        <taxon>Pseudomonadati</taxon>
        <taxon>Pseudomonadota</taxon>
        <taxon>Alphaproteobacteria</taxon>
        <taxon>Rhodobacterales</taxon>
        <taxon>Paracoccaceae</taxon>
        <taxon>Parasedimentitalea</taxon>
    </lineage>
</organism>
<name>A0A6A4RDG0_9RHOB</name>
<feature type="transmembrane region" description="Helical" evidence="19">
    <location>
        <begin position="37"/>
        <end position="63"/>
    </location>
</feature>
<accession>A0A6A4RDG0</accession>
<keyword evidence="10 19" id="KW-0812">Transmembrane</keyword>
<keyword evidence="9 19" id="KW-0808">Transferase</keyword>
<proteinExistence type="inferred from homology"/>
<feature type="transmembrane region" description="Helical" evidence="19">
    <location>
        <begin position="113"/>
        <end position="135"/>
    </location>
</feature>
<evidence type="ECO:0000256" key="17">
    <source>
        <dbReference type="ARBA" id="ARBA00048623"/>
    </source>
</evidence>
<evidence type="ECO:0000313" key="20">
    <source>
        <dbReference type="EMBL" id="KAE9627848.1"/>
    </source>
</evidence>
<evidence type="ECO:0000256" key="3">
    <source>
        <dbReference type="ARBA" id="ARBA00004663"/>
    </source>
</evidence>
<evidence type="ECO:0000256" key="16">
    <source>
        <dbReference type="ARBA" id="ARBA00032853"/>
    </source>
</evidence>
<evidence type="ECO:0000256" key="1">
    <source>
        <dbReference type="ARBA" id="ARBA00001946"/>
    </source>
</evidence>
<dbReference type="Proteomes" id="UP000441586">
    <property type="component" value="Unassembled WGS sequence"/>
</dbReference>
<evidence type="ECO:0000256" key="7">
    <source>
        <dbReference type="ARBA" id="ARBA00022475"/>
    </source>
</evidence>
<evidence type="ECO:0000256" key="15">
    <source>
        <dbReference type="ARBA" id="ARBA00032605"/>
    </source>
</evidence>
<dbReference type="GO" id="GO:0009236">
    <property type="term" value="P:cobalamin biosynthetic process"/>
    <property type="evidence" value="ECO:0007669"/>
    <property type="project" value="UniProtKB-UniRule"/>
</dbReference>
<protein>
    <recommendedName>
        <fullName evidence="6 19">Adenosylcobinamide-GDP ribazoletransferase</fullName>
        <ecNumber evidence="5 19">2.7.8.26</ecNumber>
    </recommendedName>
    <alternativeName>
        <fullName evidence="16 19">Cobalamin synthase</fullName>
    </alternativeName>
    <alternativeName>
        <fullName evidence="15 19">Cobalamin-5'-phosphate synthase</fullName>
    </alternativeName>
</protein>
<evidence type="ECO:0000256" key="6">
    <source>
        <dbReference type="ARBA" id="ARBA00015850"/>
    </source>
</evidence>
<comment type="catalytic activity">
    <reaction evidence="17 19">
        <text>alpha-ribazole + adenosylcob(III)inamide-GDP = adenosylcob(III)alamin + GMP + H(+)</text>
        <dbReference type="Rhea" id="RHEA:16049"/>
        <dbReference type="ChEBI" id="CHEBI:10329"/>
        <dbReference type="ChEBI" id="CHEBI:15378"/>
        <dbReference type="ChEBI" id="CHEBI:18408"/>
        <dbReference type="ChEBI" id="CHEBI:58115"/>
        <dbReference type="ChEBI" id="CHEBI:60487"/>
        <dbReference type="EC" id="2.7.8.26"/>
    </reaction>
</comment>